<evidence type="ECO:0000313" key="1">
    <source>
        <dbReference type="EMBL" id="OWZ19022.1"/>
    </source>
</evidence>
<sequence length="103" mass="11973">MLEITVSRKLDLLNEMKVPSRDINRYLSDSLFYPQQPTYILHLIVGTITFERLISILDTFAEPDFGNVQLLVEGQLDIIFIIVMQTTAQNICLERWKLLTRST</sequence>
<dbReference type="Proteomes" id="UP000198211">
    <property type="component" value="Unassembled WGS sequence"/>
</dbReference>
<gene>
    <name evidence="1" type="ORF">PHMEG_0006794</name>
</gene>
<name>A0A225WN32_9STRA</name>
<organism evidence="1 2">
    <name type="scientific">Phytophthora megakarya</name>
    <dbReference type="NCBI Taxonomy" id="4795"/>
    <lineage>
        <taxon>Eukaryota</taxon>
        <taxon>Sar</taxon>
        <taxon>Stramenopiles</taxon>
        <taxon>Oomycota</taxon>
        <taxon>Peronosporomycetes</taxon>
        <taxon>Peronosporales</taxon>
        <taxon>Peronosporaceae</taxon>
        <taxon>Phytophthora</taxon>
    </lineage>
</organism>
<keyword evidence="2" id="KW-1185">Reference proteome</keyword>
<proteinExistence type="predicted"/>
<evidence type="ECO:0000313" key="2">
    <source>
        <dbReference type="Proteomes" id="UP000198211"/>
    </source>
</evidence>
<reference evidence="2" key="1">
    <citation type="submission" date="2017-03" db="EMBL/GenBank/DDBJ databases">
        <title>Phytopthora megakarya and P. palmivora, two closely related causual agents of cacao black pod achieved similar genome size and gene model numbers by different mechanisms.</title>
        <authorList>
            <person name="Ali S."/>
            <person name="Shao J."/>
            <person name="Larry D.J."/>
            <person name="Kronmiller B."/>
            <person name="Shen D."/>
            <person name="Strem M.D."/>
            <person name="Melnick R.L."/>
            <person name="Guiltinan M.J."/>
            <person name="Tyler B.M."/>
            <person name="Meinhardt L.W."/>
            <person name="Bailey B.A."/>
        </authorList>
    </citation>
    <scope>NUCLEOTIDE SEQUENCE [LARGE SCALE GENOMIC DNA]</scope>
    <source>
        <strain evidence="2">zdho120</strain>
    </source>
</reference>
<comment type="caution">
    <text evidence="1">The sequence shown here is derived from an EMBL/GenBank/DDBJ whole genome shotgun (WGS) entry which is preliminary data.</text>
</comment>
<accession>A0A225WN32</accession>
<protein>
    <submittedName>
        <fullName evidence="1">Uncharacterized protein</fullName>
    </submittedName>
</protein>
<dbReference type="EMBL" id="NBNE01000500">
    <property type="protein sequence ID" value="OWZ19022.1"/>
    <property type="molecule type" value="Genomic_DNA"/>
</dbReference>
<dbReference type="AlphaFoldDB" id="A0A225WN32"/>